<dbReference type="Gene3D" id="1.10.1200.10">
    <property type="entry name" value="ACP-like"/>
    <property type="match status" value="1"/>
</dbReference>
<evidence type="ECO:0000256" key="3">
    <source>
        <dbReference type="SAM" id="MobiDB-lite"/>
    </source>
</evidence>
<dbReference type="InterPro" id="IPR011990">
    <property type="entry name" value="TPR-like_helical_dom_sf"/>
</dbReference>
<dbReference type="PROSITE" id="PS00012">
    <property type="entry name" value="PHOSPHOPANTETHEINE"/>
    <property type="match status" value="1"/>
</dbReference>
<sequence>MTEEAARQLLTSAGSSLDGLSPECLRAATDALQIFRGLGTAGLQGVHDALRTIVAFHRLKAVAEQRKPEEALLIASEEMAHFRADGDGRGEGCMLLALAEINMDRRGARKRGEALEAALSALALFQEAQDQRLQALTYLILTNLYFKMQMPDEAEHAAESGLCVFQALGDEMNQAKALHGLALTMAARHRYDGAAAHAAEASALFQKLGDTKLEAAELVSLAQWQLAAGKPLQAAASAEQALKLFRGIGYGKGWPAKALSVLCEALSQSGRPAAAAKLAKKQGVLFLEDQDFEGQLASQEIAAQAHLTSRHPERALDELKDAHKLIGESGPSKARIHRAEAASFLAGGDIAEAVQTLSRAVDIAKEAKDHLQEARAHRELFQIYLGCGQFSAAAKAAASERVAAKDSRGEAASCVRLAVALANGGDLVKSLAAAEEASDLSQAAGDRRGKARALRVISDIHRLDGSLDAALEASEQRLKIARDLGDLRLEAAAMKELADLHLAEGNFGEAKHLATESRDLCKQSGDRHGLVLALLALTEVALGAADTSNLKESLLRPSAEAVAVAGKVGDGMLRARALYWRAHALGAVGRHPNARRHAKDAAELLSKVGDSEGQVRCLFLVAELYSAQGLRADALAQLQEVRRLAKSCGDAEAECEAAVLEEEVSRKPEAQMPQAEPEVVPQADTATPAEKPQAEAPLSSEPRKSLDPEIVLQQLLRLVKEVTSTTDDIELDTQFVDAGMDSLSGVTLVTMMSREFDMAFTPSTVFDYPSVRTLRDHLLLEQGDG</sequence>
<dbReference type="GO" id="GO:0031177">
    <property type="term" value="F:phosphopantetheine binding"/>
    <property type="evidence" value="ECO:0007669"/>
    <property type="project" value="InterPro"/>
</dbReference>
<feature type="region of interest" description="Disordered" evidence="3">
    <location>
        <begin position="664"/>
        <end position="704"/>
    </location>
</feature>
<dbReference type="Proteomes" id="UP000604046">
    <property type="component" value="Unassembled WGS sequence"/>
</dbReference>
<feature type="domain" description="Carrier" evidence="4">
    <location>
        <begin position="706"/>
        <end position="782"/>
    </location>
</feature>
<keyword evidence="1" id="KW-0596">Phosphopantetheine</keyword>
<dbReference type="EMBL" id="CAJNDS010002104">
    <property type="protein sequence ID" value="CAE7329465.1"/>
    <property type="molecule type" value="Genomic_DNA"/>
</dbReference>
<evidence type="ECO:0000313" key="5">
    <source>
        <dbReference type="EMBL" id="CAE7329465.1"/>
    </source>
</evidence>
<dbReference type="SUPFAM" id="SSF48452">
    <property type="entry name" value="TPR-like"/>
    <property type="match status" value="3"/>
</dbReference>
<reference evidence="5" key="1">
    <citation type="submission" date="2021-02" db="EMBL/GenBank/DDBJ databases">
        <authorList>
            <person name="Dougan E. K."/>
            <person name="Rhodes N."/>
            <person name="Thang M."/>
            <person name="Chan C."/>
        </authorList>
    </citation>
    <scope>NUCLEOTIDE SEQUENCE</scope>
</reference>
<gene>
    <name evidence="5" type="primary">Gpsm2</name>
    <name evidence="5" type="ORF">SNAT2548_LOCUS17246</name>
</gene>
<dbReference type="InterPro" id="IPR036736">
    <property type="entry name" value="ACP-like_sf"/>
</dbReference>
<keyword evidence="2" id="KW-0597">Phosphoprotein</keyword>
<dbReference type="InterPro" id="IPR006162">
    <property type="entry name" value="Ppantetheine_attach_site"/>
</dbReference>
<dbReference type="Pfam" id="PF00550">
    <property type="entry name" value="PP-binding"/>
    <property type="match status" value="1"/>
</dbReference>
<evidence type="ECO:0000256" key="1">
    <source>
        <dbReference type="ARBA" id="ARBA00022450"/>
    </source>
</evidence>
<dbReference type="OrthoDB" id="203487at2759"/>
<dbReference type="SUPFAM" id="SSF47336">
    <property type="entry name" value="ACP-like"/>
    <property type="match status" value="1"/>
</dbReference>
<dbReference type="PROSITE" id="PS50075">
    <property type="entry name" value="CARRIER"/>
    <property type="match status" value="1"/>
</dbReference>
<organism evidence="5 6">
    <name type="scientific">Symbiodinium natans</name>
    <dbReference type="NCBI Taxonomy" id="878477"/>
    <lineage>
        <taxon>Eukaryota</taxon>
        <taxon>Sar</taxon>
        <taxon>Alveolata</taxon>
        <taxon>Dinophyceae</taxon>
        <taxon>Suessiales</taxon>
        <taxon>Symbiodiniaceae</taxon>
        <taxon>Symbiodinium</taxon>
    </lineage>
</organism>
<dbReference type="PANTHER" id="PTHR10098">
    <property type="entry name" value="RAPSYN-RELATED"/>
    <property type="match status" value="1"/>
</dbReference>
<protein>
    <submittedName>
        <fullName evidence="5">Gpsm2 protein</fullName>
    </submittedName>
</protein>
<dbReference type="AlphaFoldDB" id="A0A812PDB4"/>
<dbReference type="PANTHER" id="PTHR10098:SF108">
    <property type="entry name" value="TETRATRICOPEPTIDE REPEAT PROTEIN 28"/>
    <property type="match status" value="1"/>
</dbReference>
<dbReference type="InterPro" id="IPR020806">
    <property type="entry name" value="PKS_PP-bd"/>
</dbReference>
<dbReference type="Gene3D" id="1.25.40.10">
    <property type="entry name" value="Tetratricopeptide repeat domain"/>
    <property type="match status" value="3"/>
</dbReference>
<dbReference type="SMART" id="SM00028">
    <property type="entry name" value="TPR"/>
    <property type="match status" value="9"/>
</dbReference>
<accession>A0A812PDB4</accession>
<dbReference type="InterPro" id="IPR009081">
    <property type="entry name" value="PP-bd_ACP"/>
</dbReference>
<dbReference type="InterPro" id="IPR019734">
    <property type="entry name" value="TPR_rpt"/>
</dbReference>
<proteinExistence type="predicted"/>
<name>A0A812PDB4_9DINO</name>
<evidence type="ECO:0000313" key="6">
    <source>
        <dbReference type="Proteomes" id="UP000604046"/>
    </source>
</evidence>
<evidence type="ECO:0000256" key="2">
    <source>
        <dbReference type="ARBA" id="ARBA00022553"/>
    </source>
</evidence>
<keyword evidence="6" id="KW-1185">Reference proteome</keyword>
<dbReference type="Pfam" id="PF13424">
    <property type="entry name" value="TPR_12"/>
    <property type="match status" value="1"/>
</dbReference>
<comment type="caution">
    <text evidence="5">The sequence shown here is derived from an EMBL/GenBank/DDBJ whole genome shotgun (WGS) entry which is preliminary data.</text>
</comment>
<dbReference type="SMART" id="SM01294">
    <property type="entry name" value="PKS_PP_betabranch"/>
    <property type="match status" value="1"/>
</dbReference>
<dbReference type="SMART" id="SM00823">
    <property type="entry name" value="PKS_PP"/>
    <property type="match status" value="1"/>
</dbReference>
<evidence type="ECO:0000259" key="4">
    <source>
        <dbReference type="PROSITE" id="PS50075"/>
    </source>
</evidence>